<comment type="caution">
    <text evidence="5">The sequence shown here is derived from an EMBL/GenBank/DDBJ whole genome shotgun (WGS) entry which is preliminary data.</text>
</comment>
<sequence length="378" mass="41425">MRAMILAAGLGTRLRPLTEEISKPMVPIANKPVMEHIVELLRQHGFGKIFVNLHYHPDVITNHFDDGSYWGVSITYSYEEELMGTAGGVKRLAEQLGSDTFLIISGDALTDLNLTELMKFHKGHGGIATMVITPVDDPSKYGVVITEEDGLIRGFQEKPSPQEARSHVANSGIYVFEPEVLEMIPEGEFYDFGRDLFPRFLDEGIDFYGYLHKDYWNDVGSMEEYKQGNFDALTGKVKVKIPGVRLGDDVWIGEGTVIEEGVIMVGPICVGSQCLVKKGAKLFGPLVIGDRTFIAEGATLYRGIKWGDGYIGKDAQLMDSIVGWDAEIGQGATLLSDSVVGHGTIIGDGSIIHPSVSIMPGSIIEKNLHFTGEEEEEA</sequence>
<dbReference type="Pfam" id="PF25087">
    <property type="entry name" value="GMPPB_C"/>
    <property type="match status" value="1"/>
</dbReference>
<evidence type="ECO:0000256" key="2">
    <source>
        <dbReference type="ARBA" id="ARBA00022679"/>
    </source>
</evidence>
<evidence type="ECO:0000313" key="5">
    <source>
        <dbReference type="EMBL" id="OFW60322.1"/>
    </source>
</evidence>
<proteinExistence type="inferred from homology"/>
<dbReference type="SUPFAM" id="SSF51161">
    <property type="entry name" value="Trimeric LpxA-like enzymes"/>
    <property type="match status" value="1"/>
</dbReference>
<evidence type="ECO:0000256" key="1">
    <source>
        <dbReference type="ARBA" id="ARBA00007274"/>
    </source>
</evidence>
<dbReference type="Proteomes" id="UP000177876">
    <property type="component" value="Unassembled WGS sequence"/>
</dbReference>
<evidence type="ECO:0000259" key="4">
    <source>
        <dbReference type="Pfam" id="PF25087"/>
    </source>
</evidence>
<dbReference type="AlphaFoldDB" id="A0A1F2WTU0"/>
<keyword evidence="2" id="KW-0808">Transferase</keyword>
<dbReference type="FunFam" id="3.90.550.10:FF:000013">
    <property type="entry name" value="mannose-1-phosphate guanyltransferase beta"/>
    <property type="match status" value="1"/>
</dbReference>
<dbReference type="InterPro" id="IPR050486">
    <property type="entry name" value="Mannose-1P_guanyltransferase"/>
</dbReference>
<evidence type="ECO:0000313" key="6">
    <source>
        <dbReference type="Proteomes" id="UP000177876"/>
    </source>
</evidence>
<dbReference type="GO" id="GO:0016740">
    <property type="term" value="F:transferase activity"/>
    <property type="evidence" value="ECO:0007669"/>
    <property type="project" value="UniProtKB-KW"/>
</dbReference>
<dbReference type="SUPFAM" id="SSF53448">
    <property type="entry name" value="Nucleotide-diphospho-sugar transferases"/>
    <property type="match status" value="1"/>
</dbReference>
<comment type="similarity">
    <text evidence="1">Belongs to the transferase hexapeptide repeat family.</text>
</comment>
<dbReference type="EMBL" id="MELK01000005">
    <property type="protein sequence ID" value="OFW60322.1"/>
    <property type="molecule type" value="Genomic_DNA"/>
</dbReference>
<feature type="domain" description="Nucleotidyl transferase" evidence="3">
    <location>
        <begin position="3"/>
        <end position="229"/>
    </location>
</feature>
<dbReference type="Gene3D" id="2.160.10.10">
    <property type="entry name" value="Hexapeptide repeat proteins"/>
    <property type="match status" value="2"/>
</dbReference>
<gene>
    <name evidence="5" type="ORF">A2Y75_11350</name>
</gene>
<evidence type="ECO:0000259" key="3">
    <source>
        <dbReference type="Pfam" id="PF00483"/>
    </source>
</evidence>
<organism evidence="5 6">
    <name type="scientific">Candidatus Solincola sediminis</name>
    <dbReference type="NCBI Taxonomy" id="1797199"/>
    <lineage>
        <taxon>Bacteria</taxon>
        <taxon>Bacillati</taxon>
        <taxon>Actinomycetota</taxon>
        <taxon>Candidatus Geothermincolia</taxon>
        <taxon>Candidatus Geothermincolales</taxon>
        <taxon>Candidatus Geothermincolaceae</taxon>
        <taxon>Candidatus Solincola</taxon>
    </lineage>
</organism>
<dbReference type="Pfam" id="PF00483">
    <property type="entry name" value="NTP_transferase"/>
    <property type="match status" value="1"/>
</dbReference>
<dbReference type="CDD" id="cd04181">
    <property type="entry name" value="NTP_transferase"/>
    <property type="match status" value="1"/>
</dbReference>
<feature type="domain" description="Mannose-1-phosphate guanyltransferase C-terminal" evidence="4">
    <location>
        <begin position="265"/>
        <end position="367"/>
    </location>
</feature>
<name>A0A1F2WTU0_9ACTN</name>
<reference evidence="5 6" key="1">
    <citation type="journal article" date="2016" name="Nat. Commun.">
        <title>Thousands of microbial genomes shed light on interconnected biogeochemical processes in an aquifer system.</title>
        <authorList>
            <person name="Anantharaman K."/>
            <person name="Brown C.T."/>
            <person name="Hug L.A."/>
            <person name="Sharon I."/>
            <person name="Castelle C.J."/>
            <person name="Probst A.J."/>
            <person name="Thomas B.C."/>
            <person name="Singh A."/>
            <person name="Wilkins M.J."/>
            <person name="Karaoz U."/>
            <person name="Brodie E.L."/>
            <person name="Williams K.H."/>
            <person name="Hubbard S.S."/>
            <person name="Banfield J.F."/>
        </authorList>
    </citation>
    <scope>NUCLEOTIDE SEQUENCE [LARGE SCALE GENOMIC DNA]</scope>
</reference>
<dbReference type="PANTHER" id="PTHR22572">
    <property type="entry name" value="SUGAR-1-PHOSPHATE GUANYL TRANSFERASE"/>
    <property type="match status" value="1"/>
</dbReference>
<dbReference type="Gene3D" id="3.90.550.10">
    <property type="entry name" value="Spore Coat Polysaccharide Biosynthesis Protein SpsA, Chain A"/>
    <property type="match status" value="1"/>
</dbReference>
<dbReference type="InterPro" id="IPR029044">
    <property type="entry name" value="Nucleotide-diphossugar_trans"/>
</dbReference>
<dbReference type="InterPro" id="IPR011004">
    <property type="entry name" value="Trimer_LpxA-like_sf"/>
</dbReference>
<dbReference type="InterPro" id="IPR005835">
    <property type="entry name" value="NTP_transferase_dom"/>
</dbReference>
<dbReference type="STRING" id="1797197.A2Y75_11350"/>
<accession>A0A1F2WTU0</accession>
<dbReference type="InterPro" id="IPR056729">
    <property type="entry name" value="GMPPB_C"/>
</dbReference>
<protein>
    <submittedName>
        <fullName evidence="5">Uncharacterized protein</fullName>
    </submittedName>
</protein>